<protein>
    <recommendedName>
        <fullName evidence="2">CAAX prenyl protease 2/Lysostaphin resistance protein A-like domain-containing protein</fullName>
    </recommendedName>
</protein>
<feature type="transmembrane region" description="Helical" evidence="1">
    <location>
        <begin position="192"/>
        <end position="209"/>
    </location>
</feature>
<keyword evidence="1" id="KW-0472">Membrane</keyword>
<feature type="transmembrane region" description="Helical" evidence="1">
    <location>
        <begin position="63"/>
        <end position="83"/>
    </location>
</feature>
<keyword evidence="1" id="KW-0812">Transmembrane</keyword>
<feature type="transmembrane region" description="Helical" evidence="1">
    <location>
        <begin position="141"/>
        <end position="157"/>
    </location>
</feature>
<dbReference type="Pfam" id="PF02517">
    <property type="entry name" value="Rce1-like"/>
    <property type="match status" value="1"/>
</dbReference>
<name>X1PF96_9ZZZZ</name>
<proteinExistence type="predicted"/>
<dbReference type="GO" id="GO:0004175">
    <property type="term" value="F:endopeptidase activity"/>
    <property type="evidence" value="ECO:0007669"/>
    <property type="project" value="UniProtKB-ARBA"/>
</dbReference>
<dbReference type="GO" id="GO:0080120">
    <property type="term" value="P:CAAX-box protein maturation"/>
    <property type="evidence" value="ECO:0007669"/>
    <property type="project" value="UniProtKB-ARBA"/>
</dbReference>
<feature type="transmembrane region" description="Helical" evidence="1">
    <location>
        <begin position="24"/>
        <end position="43"/>
    </location>
</feature>
<evidence type="ECO:0000256" key="1">
    <source>
        <dbReference type="SAM" id="Phobius"/>
    </source>
</evidence>
<gene>
    <name evidence="3" type="ORF">S06H3_53186</name>
</gene>
<organism evidence="3">
    <name type="scientific">marine sediment metagenome</name>
    <dbReference type="NCBI Taxonomy" id="412755"/>
    <lineage>
        <taxon>unclassified sequences</taxon>
        <taxon>metagenomes</taxon>
        <taxon>ecological metagenomes</taxon>
    </lineage>
</organism>
<keyword evidence="1" id="KW-1133">Transmembrane helix</keyword>
<comment type="caution">
    <text evidence="3">The sequence shown here is derived from an EMBL/GenBank/DDBJ whole genome shotgun (WGS) entry which is preliminary data.</text>
</comment>
<evidence type="ECO:0000259" key="2">
    <source>
        <dbReference type="Pfam" id="PF02517"/>
    </source>
</evidence>
<dbReference type="PANTHER" id="PTHR43592">
    <property type="entry name" value="CAAX AMINO TERMINAL PROTEASE"/>
    <property type="match status" value="1"/>
</dbReference>
<accession>X1PF96</accession>
<sequence length="210" mass="22341">MGSLVVGLVLLGMGIDYLDLPFPLALISLPVNEALIVVITLLFARHKGASLKELGLKKASIRILMIVSVVAVPLLLLGVGISVGEEMVFGSDPTAEQVEGALMPRDPFQLVAMVALSLVLVGPCEELAFRGFVQRGFENSFGKRWGLLVSSVLFGLLHGLNTPYAVVPVFVVGLVLGYVWQRTGGNTTATALMHGVYDSIAIATAYYLSI</sequence>
<feature type="domain" description="CAAX prenyl protease 2/Lysostaphin resistance protein A-like" evidence="2">
    <location>
        <begin position="109"/>
        <end position="199"/>
    </location>
</feature>
<dbReference type="InterPro" id="IPR003675">
    <property type="entry name" value="Rce1/LyrA-like_dom"/>
</dbReference>
<dbReference type="AlphaFoldDB" id="X1PF96"/>
<reference evidence="3" key="1">
    <citation type="journal article" date="2014" name="Front. Microbiol.">
        <title>High frequency of phylogenetically diverse reductive dehalogenase-homologous genes in deep subseafloor sedimentary metagenomes.</title>
        <authorList>
            <person name="Kawai M."/>
            <person name="Futagami T."/>
            <person name="Toyoda A."/>
            <person name="Takaki Y."/>
            <person name="Nishi S."/>
            <person name="Hori S."/>
            <person name="Arai W."/>
            <person name="Tsubouchi T."/>
            <person name="Morono Y."/>
            <person name="Uchiyama I."/>
            <person name="Ito T."/>
            <person name="Fujiyama A."/>
            <person name="Inagaki F."/>
            <person name="Takami H."/>
        </authorList>
    </citation>
    <scope>NUCLEOTIDE SEQUENCE</scope>
    <source>
        <strain evidence="3">Expedition CK06-06</strain>
    </source>
</reference>
<evidence type="ECO:0000313" key="3">
    <source>
        <dbReference type="EMBL" id="GAI54952.1"/>
    </source>
</evidence>
<feature type="transmembrane region" description="Helical" evidence="1">
    <location>
        <begin position="108"/>
        <end position="129"/>
    </location>
</feature>
<dbReference type="PANTHER" id="PTHR43592:SF15">
    <property type="entry name" value="CAAX AMINO TERMINAL PROTEASE FAMILY PROTEIN"/>
    <property type="match status" value="1"/>
</dbReference>
<dbReference type="EMBL" id="BARV01033885">
    <property type="protein sequence ID" value="GAI54952.1"/>
    <property type="molecule type" value="Genomic_DNA"/>
</dbReference>